<dbReference type="Gene3D" id="3.40.50.2300">
    <property type="match status" value="1"/>
</dbReference>
<dbReference type="EMBL" id="PVBQ01000001">
    <property type="protein sequence ID" value="PRD49367.1"/>
    <property type="molecule type" value="Genomic_DNA"/>
</dbReference>
<dbReference type="AlphaFoldDB" id="A0A2S9J9F9"/>
<dbReference type="GO" id="GO:0006355">
    <property type="term" value="P:regulation of DNA-templated transcription"/>
    <property type="evidence" value="ECO:0007669"/>
    <property type="project" value="InterPro"/>
</dbReference>
<dbReference type="PROSITE" id="PS50110">
    <property type="entry name" value="RESPONSE_REGULATORY"/>
    <property type="match status" value="1"/>
</dbReference>
<proteinExistence type="predicted"/>
<dbReference type="Pfam" id="PF00196">
    <property type="entry name" value="GerE"/>
    <property type="match status" value="1"/>
</dbReference>
<dbReference type="Pfam" id="PF00072">
    <property type="entry name" value="Response_reg"/>
    <property type="match status" value="1"/>
</dbReference>
<dbReference type="InterPro" id="IPR036388">
    <property type="entry name" value="WH-like_DNA-bd_sf"/>
</dbReference>
<evidence type="ECO:0000313" key="7">
    <source>
        <dbReference type="Proteomes" id="UP000239711"/>
    </source>
</evidence>
<keyword evidence="1 3" id="KW-0597">Phosphoprotein</keyword>
<dbReference type="InterPro" id="IPR011006">
    <property type="entry name" value="CheY-like_superfamily"/>
</dbReference>
<keyword evidence="2" id="KW-0238">DNA-binding</keyword>
<dbReference type="CDD" id="cd06170">
    <property type="entry name" value="LuxR_C_like"/>
    <property type="match status" value="1"/>
</dbReference>
<dbReference type="SMART" id="SM00448">
    <property type="entry name" value="REC"/>
    <property type="match status" value="1"/>
</dbReference>
<dbReference type="SUPFAM" id="SSF52172">
    <property type="entry name" value="CheY-like"/>
    <property type="match status" value="1"/>
</dbReference>
<evidence type="ECO:0000256" key="3">
    <source>
        <dbReference type="PROSITE-ProRule" id="PRU00169"/>
    </source>
</evidence>
<dbReference type="OrthoDB" id="9797341at2"/>
<name>A0A2S9J9F9_9SPHI</name>
<dbReference type="InterPro" id="IPR001789">
    <property type="entry name" value="Sig_transdc_resp-reg_receiver"/>
</dbReference>
<dbReference type="Proteomes" id="UP000239711">
    <property type="component" value="Unassembled WGS sequence"/>
</dbReference>
<dbReference type="InterPro" id="IPR016032">
    <property type="entry name" value="Sig_transdc_resp-reg_C-effctor"/>
</dbReference>
<gene>
    <name evidence="6" type="ORF">C5745_01745</name>
</gene>
<dbReference type="CDD" id="cd17535">
    <property type="entry name" value="REC_NarL-like"/>
    <property type="match status" value="1"/>
</dbReference>
<evidence type="ECO:0000259" key="4">
    <source>
        <dbReference type="PROSITE" id="PS50043"/>
    </source>
</evidence>
<protein>
    <recommendedName>
        <fullName evidence="8">DNA-binding response regulator</fullName>
    </recommendedName>
</protein>
<dbReference type="GO" id="GO:0000160">
    <property type="term" value="P:phosphorelay signal transduction system"/>
    <property type="evidence" value="ECO:0007669"/>
    <property type="project" value="InterPro"/>
</dbReference>
<dbReference type="InterPro" id="IPR058245">
    <property type="entry name" value="NreC/VraR/RcsB-like_REC"/>
</dbReference>
<feature type="domain" description="HTH luxR-type" evidence="4">
    <location>
        <begin position="156"/>
        <end position="221"/>
    </location>
</feature>
<organism evidence="6 7">
    <name type="scientific">Sphingobacterium haloxyli</name>
    <dbReference type="NCBI Taxonomy" id="2100533"/>
    <lineage>
        <taxon>Bacteria</taxon>
        <taxon>Pseudomonadati</taxon>
        <taxon>Bacteroidota</taxon>
        <taxon>Sphingobacteriia</taxon>
        <taxon>Sphingobacteriales</taxon>
        <taxon>Sphingobacteriaceae</taxon>
        <taxon>Sphingobacterium</taxon>
    </lineage>
</organism>
<evidence type="ECO:0000256" key="1">
    <source>
        <dbReference type="ARBA" id="ARBA00022553"/>
    </source>
</evidence>
<comment type="caution">
    <text evidence="6">The sequence shown here is derived from an EMBL/GenBank/DDBJ whole genome shotgun (WGS) entry which is preliminary data.</text>
</comment>
<dbReference type="PANTHER" id="PTHR43214">
    <property type="entry name" value="TWO-COMPONENT RESPONSE REGULATOR"/>
    <property type="match status" value="1"/>
</dbReference>
<dbReference type="SUPFAM" id="SSF46894">
    <property type="entry name" value="C-terminal effector domain of the bipartite response regulators"/>
    <property type="match status" value="1"/>
</dbReference>
<dbReference type="InterPro" id="IPR000792">
    <property type="entry name" value="Tscrpt_reg_LuxR_C"/>
</dbReference>
<dbReference type="SMART" id="SM00421">
    <property type="entry name" value="HTH_LUXR"/>
    <property type="match status" value="1"/>
</dbReference>
<dbReference type="Gene3D" id="1.10.10.10">
    <property type="entry name" value="Winged helix-like DNA-binding domain superfamily/Winged helix DNA-binding domain"/>
    <property type="match status" value="1"/>
</dbReference>
<dbReference type="PROSITE" id="PS50043">
    <property type="entry name" value="HTH_LUXR_2"/>
    <property type="match status" value="1"/>
</dbReference>
<feature type="modified residue" description="4-aspartylphosphate" evidence="3">
    <location>
        <position position="74"/>
    </location>
</feature>
<evidence type="ECO:0000256" key="2">
    <source>
        <dbReference type="ARBA" id="ARBA00023125"/>
    </source>
</evidence>
<dbReference type="PRINTS" id="PR00038">
    <property type="entry name" value="HTHLUXR"/>
</dbReference>
<dbReference type="PANTHER" id="PTHR43214:SF17">
    <property type="entry name" value="TRANSCRIPTIONAL REGULATORY PROTEIN RCSB"/>
    <property type="match status" value="1"/>
</dbReference>
<evidence type="ECO:0000313" key="6">
    <source>
        <dbReference type="EMBL" id="PRD49367.1"/>
    </source>
</evidence>
<accession>A0A2S9J9F9</accession>
<evidence type="ECO:0008006" key="8">
    <source>
        <dbReference type="Google" id="ProtNLM"/>
    </source>
</evidence>
<dbReference type="InterPro" id="IPR039420">
    <property type="entry name" value="WalR-like"/>
</dbReference>
<sequence>MLGKHRYKIRIFVQLMKGLTHAVILDDHQLFADSFALLLQRFGAFDVVSSFSKADKFFDFLQSFGNQKLCIFLDYYLPETNGLSLLSDIKRINKQAKIIFITSAIAPNVIRNILQYRPNGILSKSAGIQDLVKCVETVEGGRAYVDPQFEPFLMQRSERTATLTPREIELLKHFAQGNSIAETATKTFLSPHTVVAHRRKMMAKANVQTIAQMLTYARDNELI</sequence>
<evidence type="ECO:0000259" key="5">
    <source>
        <dbReference type="PROSITE" id="PS50110"/>
    </source>
</evidence>
<keyword evidence="7" id="KW-1185">Reference proteome</keyword>
<dbReference type="GO" id="GO:0003677">
    <property type="term" value="F:DNA binding"/>
    <property type="evidence" value="ECO:0007669"/>
    <property type="project" value="UniProtKB-KW"/>
</dbReference>
<feature type="domain" description="Response regulatory" evidence="5">
    <location>
        <begin position="21"/>
        <end position="139"/>
    </location>
</feature>
<reference evidence="6 7" key="1">
    <citation type="submission" date="2018-02" db="EMBL/GenBank/DDBJ databases">
        <title>The draft genome of Sphingobacterium sp. 5JN-11.</title>
        <authorList>
            <person name="Liu L."/>
            <person name="Li L."/>
            <person name="Liang L."/>
            <person name="Zhang X."/>
            <person name="Wang T."/>
        </authorList>
    </citation>
    <scope>NUCLEOTIDE SEQUENCE [LARGE SCALE GENOMIC DNA]</scope>
    <source>
        <strain evidence="6 7">5JN-11</strain>
    </source>
</reference>